<dbReference type="AlphaFoldDB" id="A0AB34I443"/>
<feature type="region of interest" description="Disordered" evidence="1">
    <location>
        <begin position="34"/>
        <end position="131"/>
    </location>
</feature>
<feature type="compositionally biased region" description="Low complexity" evidence="1">
    <location>
        <begin position="63"/>
        <end position="83"/>
    </location>
</feature>
<dbReference type="Proteomes" id="UP001159641">
    <property type="component" value="Unassembled WGS sequence"/>
</dbReference>
<evidence type="ECO:0000313" key="2">
    <source>
        <dbReference type="EMBL" id="KAJ8798706.1"/>
    </source>
</evidence>
<name>A0AB34I443_ESCRO</name>
<gene>
    <name evidence="2" type="ORF">J1605_016509</name>
</gene>
<comment type="caution">
    <text evidence="2">The sequence shown here is derived from an EMBL/GenBank/DDBJ whole genome shotgun (WGS) entry which is preliminary data.</text>
</comment>
<proteinExistence type="predicted"/>
<feature type="compositionally biased region" description="Polar residues" evidence="1">
    <location>
        <begin position="40"/>
        <end position="51"/>
    </location>
</feature>
<keyword evidence="3" id="KW-1185">Reference proteome</keyword>
<accession>A0AB34I443</accession>
<dbReference type="EMBL" id="JAIQCJ010000020">
    <property type="protein sequence ID" value="KAJ8798706.1"/>
    <property type="molecule type" value="Genomic_DNA"/>
</dbReference>
<feature type="compositionally biased region" description="Basic and acidic residues" evidence="1">
    <location>
        <begin position="116"/>
        <end position="125"/>
    </location>
</feature>
<organism evidence="2 3">
    <name type="scientific">Eschrichtius robustus</name>
    <name type="common">California gray whale</name>
    <name type="synonym">Eschrichtius gibbosus</name>
    <dbReference type="NCBI Taxonomy" id="9764"/>
    <lineage>
        <taxon>Eukaryota</taxon>
        <taxon>Metazoa</taxon>
        <taxon>Chordata</taxon>
        <taxon>Craniata</taxon>
        <taxon>Vertebrata</taxon>
        <taxon>Euteleostomi</taxon>
        <taxon>Mammalia</taxon>
        <taxon>Eutheria</taxon>
        <taxon>Laurasiatheria</taxon>
        <taxon>Artiodactyla</taxon>
        <taxon>Whippomorpha</taxon>
        <taxon>Cetacea</taxon>
        <taxon>Mysticeti</taxon>
        <taxon>Eschrichtiidae</taxon>
        <taxon>Eschrichtius</taxon>
    </lineage>
</organism>
<sequence>MQKTEAQRDQITPGALWRELCHLFGDLGAETQPRWAGASCESSAPNYNSQEAPGAHSPRDVTAAEGASGSASPAGGRLGRSSRTPALALAPRYAGQTPAGVRRRRIRGQPRPLNEGARDQRERGLRFSGWKGLRIPFPPDYQIEHQIEE</sequence>
<evidence type="ECO:0000313" key="3">
    <source>
        <dbReference type="Proteomes" id="UP001159641"/>
    </source>
</evidence>
<evidence type="ECO:0000256" key="1">
    <source>
        <dbReference type="SAM" id="MobiDB-lite"/>
    </source>
</evidence>
<reference evidence="2 3" key="1">
    <citation type="submission" date="2022-11" db="EMBL/GenBank/DDBJ databases">
        <title>Whole genome sequence of Eschrichtius robustus ER-17-0199.</title>
        <authorList>
            <person name="Bruniche-Olsen A."/>
            <person name="Black A.N."/>
            <person name="Fields C.J."/>
            <person name="Walden K."/>
            <person name="Dewoody J.A."/>
        </authorList>
    </citation>
    <scope>NUCLEOTIDE SEQUENCE [LARGE SCALE GENOMIC DNA]</scope>
    <source>
        <strain evidence="2">ER-17-0199</strain>
        <tissue evidence="2">Blubber</tissue>
    </source>
</reference>
<protein>
    <submittedName>
        <fullName evidence="2">Uncharacterized protein</fullName>
    </submittedName>
</protein>